<dbReference type="CDD" id="cd11529">
    <property type="entry name" value="NTP-PPase_MazG_Cterm"/>
    <property type="match status" value="1"/>
</dbReference>
<dbReference type="SUPFAM" id="SSF101386">
    <property type="entry name" value="all-alpha NTP pyrophosphatases"/>
    <property type="match status" value="2"/>
</dbReference>
<dbReference type="InterPro" id="IPR035996">
    <property type="entry name" value="4pyrrol_Methylase_sf"/>
</dbReference>
<dbReference type="InterPro" id="IPR014777">
    <property type="entry name" value="4pyrrole_Mease_sub1"/>
</dbReference>
<name>A0ABN1M8J2_9FIRM</name>
<evidence type="ECO:0000259" key="2">
    <source>
        <dbReference type="Pfam" id="PF03819"/>
    </source>
</evidence>
<dbReference type="InterPro" id="IPR011551">
    <property type="entry name" value="NTP_PyrPHydrolase_MazG"/>
</dbReference>
<evidence type="ECO:0000313" key="4">
    <source>
        <dbReference type="Proteomes" id="UP001400965"/>
    </source>
</evidence>
<protein>
    <submittedName>
        <fullName evidence="3">Nucleoside triphosphate pyrophosphohydrolase</fullName>
    </submittedName>
</protein>
<dbReference type="PANTHER" id="PTHR30522:SF0">
    <property type="entry name" value="NUCLEOSIDE TRIPHOSPHATE PYROPHOSPHOHYDROLASE"/>
    <property type="match status" value="1"/>
</dbReference>
<dbReference type="CDD" id="cd11723">
    <property type="entry name" value="YabN_N_like"/>
    <property type="match status" value="1"/>
</dbReference>
<evidence type="ECO:0000259" key="1">
    <source>
        <dbReference type="Pfam" id="PF00590"/>
    </source>
</evidence>
<dbReference type="InterPro" id="IPR004518">
    <property type="entry name" value="MazG-like_dom"/>
</dbReference>
<dbReference type="RefSeq" id="WP_346046003.1">
    <property type="nucleotide sequence ID" value="NZ_BAAACP010000014.1"/>
</dbReference>
<dbReference type="InterPro" id="IPR000878">
    <property type="entry name" value="4pyrrol_Mease"/>
</dbReference>
<dbReference type="NCBIfam" id="TIGR00444">
    <property type="entry name" value="mazG"/>
    <property type="match status" value="1"/>
</dbReference>
<dbReference type="EMBL" id="BAAACP010000014">
    <property type="protein sequence ID" value="GAA0865330.1"/>
    <property type="molecule type" value="Genomic_DNA"/>
</dbReference>
<dbReference type="InterPro" id="IPR035013">
    <property type="entry name" value="YabN_N"/>
</dbReference>
<dbReference type="Proteomes" id="UP001400965">
    <property type="component" value="Unassembled WGS sequence"/>
</dbReference>
<comment type="caution">
    <text evidence="3">The sequence shown here is derived from an EMBL/GenBank/DDBJ whole genome shotgun (WGS) entry which is preliminary data.</text>
</comment>
<dbReference type="Gene3D" id="3.40.1010.10">
    <property type="entry name" value="Cobalt-precorrin-4 Transmethylase, Domain 1"/>
    <property type="match status" value="1"/>
</dbReference>
<keyword evidence="4" id="KW-1185">Reference proteome</keyword>
<dbReference type="NCBIfam" id="NF007113">
    <property type="entry name" value="PRK09562.1"/>
    <property type="match status" value="1"/>
</dbReference>
<feature type="domain" description="Tetrapyrrole methylase" evidence="1">
    <location>
        <begin position="3"/>
        <end position="193"/>
    </location>
</feature>
<dbReference type="CDD" id="cd11528">
    <property type="entry name" value="NTP-PPase_MazG_Nterm"/>
    <property type="match status" value="1"/>
</dbReference>
<accession>A0ABN1M8J2</accession>
<proteinExistence type="predicted"/>
<organism evidence="3 4">
    <name type="scientific">Paraclostridium tenue</name>
    <dbReference type="NCBI Taxonomy" id="1737"/>
    <lineage>
        <taxon>Bacteria</taxon>
        <taxon>Bacillati</taxon>
        <taxon>Bacillota</taxon>
        <taxon>Clostridia</taxon>
        <taxon>Peptostreptococcales</taxon>
        <taxon>Peptostreptococcaceae</taxon>
        <taxon>Paraclostridium</taxon>
    </lineage>
</organism>
<sequence>MGKITIVGLGPGEYSLISKGALDALKNNSRIFLRTEKHPIMDNLKDEIKYTSLDYFYNEDEDFDNVYNKISNFIIEEANKGDLVYVVPGHPRVAEKTVSIISSIANTKGIEIETIASMSFVDAMFNYLEVDPSEGFKLVDAFEIENSYIDTNTSMIITQIYDRFIASNVKLSLMEYYDDEQEVCIVKAAGVKNLESKKYVKLYELDRNENDFDYLTSLYIPKSDKITYNKVKDLEDIVERLRGKDGCEWDQKQTHKSLKAHIIEEAYELAQAIDNDDIDEMIEELGDILLHVVFHSQIGKEEGYFDLKEVIKTVCEKLVFRHPHVFKNETVDMNTYDKKWEDLKKEEKGETTVTEGLRRIPPSLPALTKAKKVQYKASLVGFDWDNIEDVFKKIVEEYKELLDEHKQGNIKYIKEELGDLLFSIVNLARFLDINPEEALNLTTEKFINRFEFIENSAISLNKNLEDMTLEEMDDLWNKSKNKQ</sequence>
<dbReference type="SUPFAM" id="SSF53790">
    <property type="entry name" value="Tetrapyrrole methylase"/>
    <property type="match status" value="1"/>
</dbReference>
<reference evidence="3 4" key="1">
    <citation type="journal article" date="2019" name="Int. J. Syst. Evol. Microbiol.">
        <title>The Global Catalogue of Microorganisms (GCM) 10K type strain sequencing project: providing services to taxonomists for standard genome sequencing and annotation.</title>
        <authorList>
            <consortium name="The Broad Institute Genomics Platform"/>
            <consortium name="The Broad Institute Genome Sequencing Center for Infectious Disease"/>
            <person name="Wu L."/>
            <person name="Ma J."/>
        </authorList>
    </citation>
    <scope>NUCLEOTIDE SEQUENCE [LARGE SCALE GENOMIC DNA]</scope>
    <source>
        <strain evidence="3 4">JCM 6486</strain>
    </source>
</reference>
<dbReference type="InterPro" id="IPR048011">
    <property type="entry name" value="NTP-PPase_MazG-like_C"/>
</dbReference>
<dbReference type="InterPro" id="IPR024180">
    <property type="entry name" value="Tetrapyrrole_Mease/MazG_pred"/>
</dbReference>
<dbReference type="InterPro" id="IPR048015">
    <property type="entry name" value="NTP-PPase_MazG-like_N"/>
</dbReference>
<dbReference type="Gene3D" id="1.10.287.1080">
    <property type="entry name" value="MazG-like"/>
    <property type="match status" value="2"/>
</dbReference>
<feature type="domain" description="NTP pyrophosphohydrolase MazG-like" evidence="2">
    <location>
        <begin position="390"/>
        <end position="449"/>
    </location>
</feature>
<dbReference type="PIRSF" id="PIRSF002845">
    <property type="entry name" value="Ttrprl_mtas_MazG"/>
    <property type="match status" value="1"/>
</dbReference>
<evidence type="ECO:0000313" key="3">
    <source>
        <dbReference type="EMBL" id="GAA0865330.1"/>
    </source>
</evidence>
<dbReference type="Pfam" id="PF03819">
    <property type="entry name" value="MazG"/>
    <property type="match status" value="2"/>
</dbReference>
<dbReference type="Pfam" id="PF00590">
    <property type="entry name" value="TP_methylase"/>
    <property type="match status" value="1"/>
</dbReference>
<dbReference type="PANTHER" id="PTHR30522">
    <property type="entry name" value="NUCLEOSIDE TRIPHOSPHATE PYROPHOSPHOHYDROLASE"/>
    <property type="match status" value="1"/>
</dbReference>
<gene>
    <name evidence="3" type="primary">mazG</name>
    <name evidence="3" type="ORF">GCM10008917_22380</name>
</gene>
<feature type="domain" description="NTP pyrophosphohydrolase MazG-like" evidence="2">
    <location>
        <begin position="253"/>
        <end position="326"/>
    </location>
</feature>